<name>A0A0G1FLB2_9BACT</name>
<gene>
    <name evidence="7" type="ORF">UV61_C0001G0095</name>
</gene>
<dbReference type="GO" id="GO:0005886">
    <property type="term" value="C:plasma membrane"/>
    <property type="evidence" value="ECO:0007669"/>
    <property type="project" value="TreeGrafter"/>
</dbReference>
<keyword evidence="2 5" id="KW-0812">Transmembrane</keyword>
<accession>A0A0G1FLB2</accession>
<dbReference type="GO" id="GO:0008273">
    <property type="term" value="F:calcium, potassium:sodium antiporter activity"/>
    <property type="evidence" value="ECO:0007669"/>
    <property type="project" value="TreeGrafter"/>
</dbReference>
<feature type="transmembrane region" description="Helical" evidence="5">
    <location>
        <begin position="98"/>
        <end position="120"/>
    </location>
</feature>
<comment type="subcellular location">
    <subcellularLocation>
        <location evidence="1">Membrane</location>
        <topology evidence="1">Multi-pass membrane protein</topology>
    </subcellularLocation>
</comment>
<dbReference type="InterPro" id="IPR044880">
    <property type="entry name" value="NCX_ion-bd_dom_sf"/>
</dbReference>
<dbReference type="InterPro" id="IPR004481">
    <property type="entry name" value="K/Na/Ca-exchanger"/>
</dbReference>
<organism evidence="7 8">
    <name type="scientific">Candidatus Gottesmanbacteria bacterium GW2011_GWB1_43_11</name>
    <dbReference type="NCBI Taxonomy" id="1618446"/>
    <lineage>
        <taxon>Bacteria</taxon>
        <taxon>Candidatus Gottesmaniibacteriota</taxon>
    </lineage>
</organism>
<evidence type="ECO:0000313" key="7">
    <source>
        <dbReference type="EMBL" id="KKS87688.1"/>
    </source>
</evidence>
<sequence length="327" mass="34870">MEGLISFFLIAGSILTIGKGSDWLTDSLIPIARKLGVSGSSVGLILVSAAVSLPEILVAMYATLSGFPAISLGVVLGSIICNIGLMTGLSALVKPLKVSVTTILRDGVFSIVVPILVFAVSTGGQITRLEGFAFFLLFIPYTINVLLYEKQRTPAQKSAHVQEVLIELDLIGFDFGKLKPGWFSFGLGLLFLLGGAQVFGGQLINLAQQFRINELVIGLTLGALGPSIPNIVAAYNATKKGMGEIAVSETLGSNIFTMLVTLGISAMLAPVVISDEWLNFDLPALILMSFLLFVFILTKHTISKREGFILLSGYVGIVMIQIVRSFL</sequence>
<evidence type="ECO:0000256" key="5">
    <source>
        <dbReference type="SAM" id="Phobius"/>
    </source>
</evidence>
<feature type="transmembrane region" description="Helical" evidence="5">
    <location>
        <begin position="308"/>
        <end position="326"/>
    </location>
</feature>
<dbReference type="Proteomes" id="UP000034050">
    <property type="component" value="Unassembled WGS sequence"/>
</dbReference>
<protein>
    <submittedName>
        <fullName evidence="7">Na+/Ca+ antiporter, CaCA family</fullName>
    </submittedName>
</protein>
<feature type="transmembrane region" description="Helical" evidence="5">
    <location>
        <begin position="44"/>
        <end position="62"/>
    </location>
</feature>
<feature type="transmembrane region" description="Helical" evidence="5">
    <location>
        <begin position="69"/>
        <end position="92"/>
    </location>
</feature>
<evidence type="ECO:0000256" key="3">
    <source>
        <dbReference type="ARBA" id="ARBA00022989"/>
    </source>
</evidence>
<feature type="domain" description="Sodium/calcium exchanger membrane region" evidence="6">
    <location>
        <begin position="6"/>
        <end position="145"/>
    </location>
</feature>
<evidence type="ECO:0000256" key="1">
    <source>
        <dbReference type="ARBA" id="ARBA00004141"/>
    </source>
</evidence>
<evidence type="ECO:0000259" key="6">
    <source>
        <dbReference type="Pfam" id="PF01699"/>
    </source>
</evidence>
<comment type="caution">
    <text evidence="7">The sequence shown here is derived from an EMBL/GenBank/DDBJ whole genome shotgun (WGS) entry which is preliminary data.</text>
</comment>
<feature type="domain" description="Sodium/calcium exchanger membrane region" evidence="6">
    <location>
        <begin position="182"/>
        <end position="322"/>
    </location>
</feature>
<dbReference type="EMBL" id="LCFD01000001">
    <property type="protein sequence ID" value="KKS87688.1"/>
    <property type="molecule type" value="Genomic_DNA"/>
</dbReference>
<reference evidence="7 8" key="1">
    <citation type="journal article" date="2015" name="Nature">
        <title>rRNA introns, odd ribosomes, and small enigmatic genomes across a large radiation of phyla.</title>
        <authorList>
            <person name="Brown C.T."/>
            <person name="Hug L.A."/>
            <person name="Thomas B.C."/>
            <person name="Sharon I."/>
            <person name="Castelle C.J."/>
            <person name="Singh A."/>
            <person name="Wilkins M.J."/>
            <person name="Williams K.H."/>
            <person name="Banfield J.F."/>
        </authorList>
    </citation>
    <scope>NUCLEOTIDE SEQUENCE [LARGE SCALE GENOMIC DNA]</scope>
</reference>
<feature type="transmembrane region" description="Helical" evidence="5">
    <location>
        <begin position="132"/>
        <end position="148"/>
    </location>
</feature>
<keyword evidence="3 5" id="KW-1133">Transmembrane helix</keyword>
<dbReference type="InterPro" id="IPR004837">
    <property type="entry name" value="NaCa_Exmemb"/>
</dbReference>
<feature type="transmembrane region" description="Helical" evidence="5">
    <location>
        <begin position="285"/>
        <end position="302"/>
    </location>
</feature>
<dbReference type="AlphaFoldDB" id="A0A0G1FLB2"/>
<dbReference type="PANTHER" id="PTHR10846">
    <property type="entry name" value="SODIUM/POTASSIUM/CALCIUM EXCHANGER"/>
    <property type="match status" value="1"/>
</dbReference>
<feature type="transmembrane region" description="Helical" evidence="5">
    <location>
        <begin position="182"/>
        <end position="203"/>
    </location>
</feature>
<dbReference type="Gene3D" id="1.20.1420.30">
    <property type="entry name" value="NCX, central ion-binding region"/>
    <property type="match status" value="1"/>
</dbReference>
<dbReference type="PANTHER" id="PTHR10846:SF8">
    <property type="entry name" value="INNER MEMBRANE PROTEIN YRBG"/>
    <property type="match status" value="1"/>
</dbReference>
<dbReference type="GO" id="GO:0006874">
    <property type="term" value="P:intracellular calcium ion homeostasis"/>
    <property type="evidence" value="ECO:0007669"/>
    <property type="project" value="TreeGrafter"/>
</dbReference>
<feature type="transmembrane region" description="Helical" evidence="5">
    <location>
        <begin position="215"/>
        <end position="235"/>
    </location>
</feature>
<evidence type="ECO:0000256" key="2">
    <source>
        <dbReference type="ARBA" id="ARBA00022692"/>
    </source>
</evidence>
<feature type="transmembrane region" description="Helical" evidence="5">
    <location>
        <begin position="255"/>
        <end position="273"/>
    </location>
</feature>
<dbReference type="STRING" id="1618446.UV61_C0001G0095"/>
<dbReference type="Pfam" id="PF01699">
    <property type="entry name" value="Na_Ca_ex"/>
    <property type="match status" value="2"/>
</dbReference>
<evidence type="ECO:0000256" key="4">
    <source>
        <dbReference type="ARBA" id="ARBA00023136"/>
    </source>
</evidence>
<evidence type="ECO:0000313" key="8">
    <source>
        <dbReference type="Proteomes" id="UP000034050"/>
    </source>
</evidence>
<dbReference type="GO" id="GO:0005262">
    <property type="term" value="F:calcium channel activity"/>
    <property type="evidence" value="ECO:0007669"/>
    <property type="project" value="TreeGrafter"/>
</dbReference>
<keyword evidence="4 5" id="KW-0472">Membrane</keyword>
<proteinExistence type="predicted"/>